<organism evidence="9 10">
    <name type="scientific">Streptomyces galbus</name>
    <dbReference type="NCBI Taxonomy" id="33898"/>
    <lineage>
        <taxon>Bacteria</taxon>
        <taxon>Bacillati</taxon>
        <taxon>Actinomycetota</taxon>
        <taxon>Actinomycetes</taxon>
        <taxon>Kitasatosporales</taxon>
        <taxon>Streptomycetaceae</taxon>
        <taxon>Streptomyces</taxon>
    </lineage>
</organism>
<dbReference type="PANTHER" id="PTHR45663">
    <property type="entry name" value="GEO12009P1"/>
    <property type="match status" value="1"/>
</dbReference>
<evidence type="ECO:0000259" key="8">
    <source>
        <dbReference type="PROSITE" id="PS51352"/>
    </source>
</evidence>
<keyword evidence="3" id="KW-0249">Electron transport</keyword>
<dbReference type="InterPro" id="IPR005746">
    <property type="entry name" value="Thioredoxin"/>
</dbReference>
<evidence type="ECO:0000256" key="6">
    <source>
        <dbReference type="NCBIfam" id="TIGR01068"/>
    </source>
</evidence>
<dbReference type="CDD" id="cd02947">
    <property type="entry name" value="TRX_family"/>
    <property type="match status" value="1"/>
</dbReference>
<name>A0ABX1IKQ6_STRGB</name>
<dbReference type="Gene3D" id="3.40.30.10">
    <property type="entry name" value="Glutaredoxin"/>
    <property type="match status" value="1"/>
</dbReference>
<accession>A0ABX1IKQ6</accession>
<feature type="domain" description="Thioredoxin" evidence="8">
    <location>
        <begin position="2"/>
        <end position="108"/>
    </location>
</feature>
<dbReference type="PANTHER" id="PTHR45663:SF11">
    <property type="entry name" value="GEO12009P1"/>
    <property type="match status" value="1"/>
</dbReference>
<evidence type="ECO:0000256" key="3">
    <source>
        <dbReference type="ARBA" id="ARBA00022982"/>
    </source>
</evidence>
<dbReference type="EMBL" id="JAAXMD010000158">
    <property type="protein sequence ID" value="NKQ26224.1"/>
    <property type="molecule type" value="Genomic_DNA"/>
</dbReference>
<dbReference type="SUPFAM" id="SSF52833">
    <property type="entry name" value="Thioredoxin-like"/>
    <property type="match status" value="1"/>
</dbReference>
<dbReference type="PIRSF" id="PIRSF000077">
    <property type="entry name" value="Thioredoxin"/>
    <property type="match status" value="1"/>
</dbReference>
<evidence type="ECO:0000256" key="1">
    <source>
        <dbReference type="ARBA" id="ARBA00008987"/>
    </source>
</evidence>
<reference evidence="9 10" key="1">
    <citation type="submission" date="2020-04" db="EMBL/GenBank/DDBJ databases">
        <title>Genome sequence of Streptomyces galbus strain I339.</title>
        <authorList>
            <person name="Silva E.A.N."/>
            <person name="Merces M."/>
            <person name="Castelo Branco A.P.O.T."/>
            <person name="Vasconcelos P.C."/>
            <person name="Costa N.P."/>
            <person name="Marinho G.C.S."/>
            <person name="Oliveira C.J.B."/>
            <person name="Araujo D."/>
            <person name="Rodrigues Junior V.S."/>
            <person name="Almeida R."/>
            <person name="Silva Filho U.R."/>
            <person name="Andrade A.S.A."/>
            <person name="Cibulski S.P."/>
        </authorList>
    </citation>
    <scope>NUCLEOTIDE SEQUENCE [LARGE SCALE GENOMIC DNA]</scope>
    <source>
        <strain evidence="9 10">I339</strain>
    </source>
</reference>
<dbReference type="NCBIfam" id="TIGR01068">
    <property type="entry name" value="thioredoxin"/>
    <property type="match status" value="1"/>
</dbReference>
<evidence type="ECO:0000313" key="9">
    <source>
        <dbReference type="EMBL" id="NKQ26224.1"/>
    </source>
</evidence>
<proteinExistence type="inferred from homology"/>
<gene>
    <name evidence="9" type="primary">trxA</name>
    <name evidence="9" type="ORF">HF200_17760</name>
</gene>
<sequence length="108" mass="11592">MSSLIKPVTDASFDQEVLGAEGPVLVDFWAVWCGPCKQMNPVLDDIASDYEGDLTVVKVDVDHNAAVASRYGIRSIPTLLLFRGGKVVDQAVGAVPKSRLVGIIDKHV</sequence>
<dbReference type="InterPro" id="IPR013766">
    <property type="entry name" value="Thioredoxin_domain"/>
</dbReference>
<evidence type="ECO:0000256" key="2">
    <source>
        <dbReference type="ARBA" id="ARBA00022448"/>
    </source>
</evidence>
<evidence type="ECO:0000313" key="10">
    <source>
        <dbReference type="Proteomes" id="UP000744032"/>
    </source>
</evidence>
<keyword evidence="2" id="KW-0813">Transport</keyword>
<evidence type="ECO:0000256" key="5">
    <source>
        <dbReference type="ARBA" id="ARBA00023284"/>
    </source>
</evidence>
<dbReference type="Proteomes" id="UP000744032">
    <property type="component" value="Unassembled WGS sequence"/>
</dbReference>
<dbReference type="InterPro" id="IPR017937">
    <property type="entry name" value="Thioredoxin_CS"/>
</dbReference>
<keyword evidence="4" id="KW-1015">Disulfide bond</keyword>
<comment type="caution">
    <text evidence="9">The sequence shown here is derived from an EMBL/GenBank/DDBJ whole genome shotgun (WGS) entry which is preliminary data.</text>
</comment>
<dbReference type="Pfam" id="PF00085">
    <property type="entry name" value="Thioredoxin"/>
    <property type="match status" value="1"/>
</dbReference>
<dbReference type="PRINTS" id="PR00421">
    <property type="entry name" value="THIOREDOXIN"/>
</dbReference>
<keyword evidence="10" id="KW-1185">Reference proteome</keyword>
<evidence type="ECO:0000256" key="4">
    <source>
        <dbReference type="ARBA" id="ARBA00023157"/>
    </source>
</evidence>
<dbReference type="PROSITE" id="PS00194">
    <property type="entry name" value="THIOREDOXIN_1"/>
    <property type="match status" value="1"/>
</dbReference>
<dbReference type="PROSITE" id="PS51352">
    <property type="entry name" value="THIOREDOXIN_2"/>
    <property type="match status" value="1"/>
</dbReference>
<comment type="similarity">
    <text evidence="1 7">Belongs to the thioredoxin family.</text>
</comment>
<evidence type="ECO:0000256" key="7">
    <source>
        <dbReference type="PIRNR" id="PIRNR000077"/>
    </source>
</evidence>
<protein>
    <recommendedName>
        <fullName evidence="6 7">Thioredoxin</fullName>
    </recommendedName>
</protein>
<dbReference type="RefSeq" id="WP_168374373.1">
    <property type="nucleotide sequence ID" value="NZ_JAAXMD010000158.1"/>
</dbReference>
<keyword evidence="5" id="KW-0676">Redox-active center</keyword>
<dbReference type="InterPro" id="IPR036249">
    <property type="entry name" value="Thioredoxin-like_sf"/>
</dbReference>